<protein>
    <submittedName>
        <fullName evidence="3">Uncharacterized protein</fullName>
    </submittedName>
</protein>
<keyword evidence="1" id="KW-1133">Transmembrane helix</keyword>
<feature type="chain" id="PRO_5018786551" evidence="2">
    <location>
        <begin position="29"/>
        <end position="113"/>
    </location>
</feature>
<dbReference type="Proteomes" id="UP000283509">
    <property type="component" value="Unassembled WGS sequence"/>
</dbReference>
<gene>
    <name evidence="3" type="ORF">C7M84_008183</name>
</gene>
<accession>A0A3R7QNW9</accession>
<reference evidence="3 4" key="1">
    <citation type="submission" date="2018-04" db="EMBL/GenBank/DDBJ databases">
        <authorList>
            <person name="Zhang X."/>
            <person name="Yuan J."/>
            <person name="Li F."/>
            <person name="Xiang J."/>
        </authorList>
    </citation>
    <scope>NUCLEOTIDE SEQUENCE [LARGE SCALE GENOMIC DNA]</scope>
    <source>
        <tissue evidence="3">Muscle</tissue>
    </source>
</reference>
<dbReference type="OrthoDB" id="6369447at2759"/>
<sequence length="113" mass="12359">MDSGMKVMPVSKVFLAAVMVSLMTTTIAGEPKRAAQRRPDSLEGRQLPSIFGVISPDTLPVYFSFIVIGASIIAIFVITAVLVNQNRLQGRDLDLSRDLRDLTWSVYSALSKS</sequence>
<evidence type="ECO:0000256" key="1">
    <source>
        <dbReference type="SAM" id="Phobius"/>
    </source>
</evidence>
<evidence type="ECO:0000313" key="3">
    <source>
        <dbReference type="EMBL" id="ROT73376.1"/>
    </source>
</evidence>
<proteinExistence type="predicted"/>
<dbReference type="AlphaFoldDB" id="A0A3R7QNW9"/>
<keyword evidence="1" id="KW-0812">Transmembrane</keyword>
<name>A0A3R7QNW9_PENVA</name>
<evidence type="ECO:0000256" key="2">
    <source>
        <dbReference type="SAM" id="SignalP"/>
    </source>
</evidence>
<organism evidence="3 4">
    <name type="scientific">Penaeus vannamei</name>
    <name type="common">Whiteleg shrimp</name>
    <name type="synonym">Litopenaeus vannamei</name>
    <dbReference type="NCBI Taxonomy" id="6689"/>
    <lineage>
        <taxon>Eukaryota</taxon>
        <taxon>Metazoa</taxon>
        <taxon>Ecdysozoa</taxon>
        <taxon>Arthropoda</taxon>
        <taxon>Crustacea</taxon>
        <taxon>Multicrustacea</taxon>
        <taxon>Malacostraca</taxon>
        <taxon>Eumalacostraca</taxon>
        <taxon>Eucarida</taxon>
        <taxon>Decapoda</taxon>
        <taxon>Dendrobranchiata</taxon>
        <taxon>Penaeoidea</taxon>
        <taxon>Penaeidae</taxon>
        <taxon>Penaeus</taxon>
    </lineage>
</organism>
<reference evidence="3 4" key="2">
    <citation type="submission" date="2019-01" db="EMBL/GenBank/DDBJ databases">
        <title>The decoding of complex shrimp genome reveals the adaptation for benthos swimmer, frequently molting mechanism and breeding impact on genome.</title>
        <authorList>
            <person name="Sun Y."/>
            <person name="Gao Y."/>
            <person name="Yu Y."/>
        </authorList>
    </citation>
    <scope>NUCLEOTIDE SEQUENCE [LARGE SCALE GENOMIC DNA]</scope>
    <source>
        <tissue evidence="3">Muscle</tissue>
    </source>
</reference>
<keyword evidence="4" id="KW-1185">Reference proteome</keyword>
<dbReference type="EMBL" id="QCYY01002030">
    <property type="protein sequence ID" value="ROT73376.1"/>
    <property type="molecule type" value="Genomic_DNA"/>
</dbReference>
<keyword evidence="1" id="KW-0472">Membrane</keyword>
<comment type="caution">
    <text evidence="3">The sequence shown here is derived from an EMBL/GenBank/DDBJ whole genome shotgun (WGS) entry which is preliminary data.</text>
</comment>
<keyword evidence="2" id="KW-0732">Signal</keyword>
<feature type="signal peptide" evidence="2">
    <location>
        <begin position="1"/>
        <end position="28"/>
    </location>
</feature>
<evidence type="ECO:0000313" key="4">
    <source>
        <dbReference type="Proteomes" id="UP000283509"/>
    </source>
</evidence>
<feature type="transmembrane region" description="Helical" evidence="1">
    <location>
        <begin position="61"/>
        <end position="83"/>
    </location>
</feature>